<keyword evidence="2" id="KW-1133">Transmembrane helix</keyword>
<dbReference type="InterPro" id="IPR018712">
    <property type="entry name" value="Tle1-like_cat"/>
</dbReference>
<reference evidence="5 6" key="1">
    <citation type="submission" date="2016-04" db="EMBL/GenBank/DDBJ databases">
        <title>ATOL: Assembling a taxonomically balanced genome-scale reconstruction of the evolutionary history of the Enterobacteriaceae.</title>
        <authorList>
            <person name="Plunkett G.III."/>
            <person name="Neeno-Eckwall E.C."/>
            <person name="Glasner J.D."/>
            <person name="Perna N.T."/>
        </authorList>
    </citation>
    <scope>NUCLEOTIDE SEQUENCE [LARGE SCALE GENOMIC DNA]</scope>
    <source>
        <strain evidence="5 6">ATCC 19692</strain>
    </source>
</reference>
<keyword evidence="1" id="KW-0175">Coiled coil</keyword>
<dbReference type="Proteomes" id="UP000094023">
    <property type="component" value="Unassembled WGS sequence"/>
</dbReference>
<protein>
    <recommendedName>
        <fullName evidence="7">DUF2235 domain-containing protein</fullName>
    </recommendedName>
</protein>
<dbReference type="PATRIC" id="fig|1354337.4.peg.2789"/>
<proteinExistence type="predicted"/>
<accession>A0A198FF40</accession>
<dbReference type="OrthoDB" id="4378831at2"/>
<keyword evidence="2" id="KW-0472">Membrane</keyword>
<dbReference type="STRING" id="1354337.M983_2721"/>
<feature type="domain" description="T6SS Phospholipase effector Tle1-like catalytic" evidence="3">
    <location>
        <begin position="62"/>
        <end position="235"/>
    </location>
</feature>
<dbReference type="Pfam" id="PF09994">
    <property type="entry name" value="T6SS_Tle1-like_cat"/>
    <property type="match status" value="2"/>
</dbReference>
<sequence>MSEKIKYQSVWVPNHFPNKGRLKLTQQQIEINYKKRQKEKRIHDSSIASVTENCCRNLHISFFFDGTNNNRKEDMIADPKTATNITRLFEATYEDENNPEKKQREYFKYYMPGVGTAFPEIGEYNFTDEGLMFATGGENRLNWALLMLANTLIIASDKDELAIPQLRIYLKDMATPKYLPIDGKGRRRAIINSLINKKEIIEGLQSKPKTLAIKLYIYGFSRGAAEARTFVNWLSQLFDTPKGADKSVQQLCGIDINVEFIGILDTVPSVGIVHLLPFFTGHMDWANGTQQLPDETVFPQFIKCCRHFVSAHEQRLCFPLDTIRRPINFDKNNGGHYPKIQDIEEVVYPGVHSDIGGGYSIGDQGKAFNDPSMLSSQIILHDLYLAAFQAGSPLNIAVESPKDKNGRDMSIAINRELINLFEINPILIQRFNAWRKITLGLDDTNNTHFLDTFHACPSNISLEDMIEKQMAWMTAWRIDRYAKMNYSNQSFYQNALEDNAEKIDKAKGEWNKLKQEKEDEQKNAIKQGNDTNLADTLTGPRIYEPMLGQTQLREAAEEFRADYYNNRRDVKNWKQFAADVLFANIMFLLNTDDEKIEYHQMKKSGDDIYQNGKGFPLFLENNNPDPDGKLVADLFDEQLHDSRAWFMHYDLKAREPWTSYFNYRMIYAGSETNKFLSPVAIAGQLIGLATFIGGMAYVVKQKSIKNALGALAGTIGIMSMEYEVVNAITGLALPINPNDVQPTKDAGPVQAIAKTQSIINQTQGVISELSQIIEPQKTLQLS</sequence>
<name>A0A198FF40_9GAMM</name>
<evidence type="ECO:0000313" key="5">
    <source>
        <dbReference type="EMBL" id="OAT23512.1"/>
    </source>
</evidence>
<dbReference type="Pfam" id="PF22137">
    <property type="entry name" value="T6SS_Tle1-like_C"/>
    <property type="match status" value="1"/>
</dbReference>
<comment type="caution">
    <text evidence="5">The sequence shown here is derived from an EMBL/GenBank/DDBJ whole genome shotgun (WGS) entry which is preliminary data.</text>
</comment>
<dbReference type="InterPro" id="IPR054388">
    <property type="entry name" value="Tle1-like_C"/>
</dbReference>
<organism evidence="5 6">
    <name type="scientific">Proteus myxofaciens ATCC 19692</name>
    <dbReference type="NCBI Taxonomy" id="1354337"/>
    <lineage>
        <taxon>Bacteria</taxon>
        <taxon>Pseudomonadati</taxon>
        <taxon>Pseudomonadota</taxon>
        <taxon>Gammaproteobacteria</taxon>
        <taxon>Enterobacterales</taxon>
        <taxon>Morganellaceae</taxon>
        <taxon>Proteus</taxon>
    </lineage>
</organism>
<feature type="coiled-coil region" evidence="1">
    <location>
        <begin position="496"/>
        <end position="523"/>
    </location>
</feature>
<feature type="transmembrane region" description="Helical" evidence="2">
    <location>
        <begin position="675"/>
        <end position="699"/>
    </location>
</feature>
<evidence type="ECO:0000259" key="3">
    <source>
        <dbReference type="Pfam" id="PF09994"/>
    </source>
</evidence>
<evidence type="ECO:0008006" key="7">
    <source>
        <dbReference type="Google" id="ProtNLM"/>
    </source>
</evidence>
<dbReference type="PANTHER" id="PTHR33840">
    <property type="match status" value="1"/>
</dbReference>
<feature type="domain" description="T6SS Phospholipase effector Tle1-like catalytic" evidence="3">
    <location>
        <begin position="246"/>
        <end position="366"/>
    </location>
</feature>
<evidence type="ECO:0000313" key="6">
    <source>
        <dbReference type="Proteomes" id="UP000094023"/>
    </source>
</evidence>
<dbReference type="AlphaFoldDB" id="A0A198FF40"/>
<dbReference type="EMBL" id="LXEN01000137">
    <property type="protein sequence ID" value="OAT23512.1"/>
    <property type="molecule type" value="Genomic_DNA"/>
</dbReference>
<keyword evidence="2" id="KW-0812">Transmembrane</keyword>
<gene>
    <name evidence="5" type="ORF">M983_2721</name>
</gene>
<dbReference type="PANTHER" id="PTHR33840:SF1">
    <property type="entry name" value="TLE1 PHOSPHOLIPASE DOMAIN-CONTAINING PROTEIN"/>
    <property type="match status" value="1"/>
</dbReference>
<evidence type="ECO:0000259" key="4">
    <source>
        <dbReference type="Pfam" id="PF22137"/>
    </source>
</evidence>
<dbReference type="RefSeq" id="WP_066752075.1">
    <property type="nucleotide sequence ID" value="NZ_LXEN01000137.1"/>
</dbReference>
<evidence type="ECO:0000256" key="1">
    <source>
        <dbReference type="SAM" id="Coils"/>
    </source>
</evidence>
<evidence type="ECO:0000256" key="2">
    <source>
        <dbReference type="SAM" id="Phobius"/>
    </source>
</evidence>
<keyword evidence="6" id="KW-1185">Reference proteome</keyword>
<feature type="domain" description="T6SS Phospholipase effector Tle1-like C-terminal" evidence="4">
    <location>
        <begin position="427"/>
        <end position="747"/>
    </location>
</feature>